<dbReference type="GO" id="GO:0004803">
    <property type="term" value="F:transposase activity"/>
    <property type="evidence" value="ECO:0007669"/>
    <property type="project" value="InterPro"/>
</dbReference>
<proteinExistence type="predicted"/>
<dbReference type="SUPFAM" id="SSF48295">
    <property type="entry name" value="TrpR-like"/>
    <property type="match status" value="1"/>
</dbReference>
<gene>
    <name evidence="2" type="ORF">P8935_05105</name>
    <name evidence="3" type="ORF">P8935_05150</name>
</gene>
<feature type="region of interest" description="Disordered" evidence="1">
    <location>
        <begin position="77"/>
        <end position="100"/>
    </location>
</feature>
<dbReference type="AlphaFoldDB" id="A0AAU7DN00"/>
<dbReference type="EMBL" id="CP121196">
    <property type="protein sequence ID" value="XBH18690.1"/>
    <property type="molecule type" value="Genomic_DNA"/>
</dbReference>
<dbReference type="Pfam" id="PF01527">
    <property type="entry name" value="HTH_Tnp_1"/>
    <property type="match status" value="1"/>
</dbReference>
<dbReference type="PANTHER" id="PTHR37936:SF3">
    <property type="entry name" value="TRANSPOSASE INSC FOR INSERTION ELEMENT IS2A-RELATED"/>
    <property type="match status" value="1"/>
</dbReference>
<organism evidence="2">
    <name type="scientific">Telmatobacter sp. DSM 110680</name>
    <dbReference type="NCBI Taxonomy" id="3036704"/>
    <lineage>
        <taxon>Bacteria</taxon>
        <taxon>Pseudomonadati</taxon>
        <taxon>Acidobacteriota</taxon>
        <taxon>Terriglobia</taxon>
        <taxon>Terriglobales</taxon>
        <taxon>Acidobacteriaceae</taxon>
        <taxon>Telmatobacter</taxon>
    </lineage>
</organism>
<dbReference type="RefSeq" id="WP_348263916.1">
    <property type="nucleotide sequence ID" value="NZ_CP121196.1"/>
</dbReference>
<evidence type="ECO:0000313" key="2">
    <source>
        <dbReference type="EMBL" id="XBH18690.1"/>
    </source>
</evidence>
<protein>
    <submittedName>
        <fullName evidence="2">Transposase</fullName>
    </submittedName>
</protein>
<name>A0AAU7DN00_9BACT</name>
<evidence type="ECO:0000313" key="3">
    <source>
        <dbReference type="EMBL" id="XBH18699.1"/>
    </source>
</evidence>
<dbReference type="GO" id="GO:0043565">
    <property type="term" value="F:sequence-specific DNA binding"/>
    <property type="evidence" value="ECO:0007669"/>
    <property type="project" value="InterPro"/>
</dbReference>
<accession>A0AAU7DN00</accession>
<dbReference type="PANTHER" id="PTHR37936">
    <property type="entry name" value="TRANSPOSASE INSC FOR INSERTION ELEMENT IS2A-RELATED"/>
    <property type="match status" value="1"/>
</dbReference>
<dbReference type="EMBL" id="CP121196">
    <property type="protein sequence ID" value="XBH18699.1"/>
    <property type="molecule type" value="Genomic_DNA"/>
</dbReference>
<dbReference type="NCBIfam" id="NF047595">
    <property type="entry name" value="IS66_ISRel24_TnpA"/>
    <property type="match status" value="1"/>
</dbReference>
<dbReference type="InterPro" id="IPR002514">
    <property type="entry name" value="Transposase_8"/>
</dbReference>
<sequence>MGHSEEVGAERRVRRWRSVAEKRQIVKQTLEPGASVALIARAHGLNANQVFKWRRAFERGELVDSAASSTALLPVTIAAPREREEPDAEQQPRTSGSIHIEFPGRATISVEIGADAALLRSILESLRK</sequence>
<reference evidence="2" key="1">
    <citation type="submission" date="2023-03" db="EMBL/GenBank/DDBJ databases">
        <title>Edaphobacter sp.</title>
        <authorList>
            <person name="Huber K.J."/>
            <person name="Papendorf J."/>
            <person name="Pilke C."/>
            <person name="Bunk B."/>
            <person name="Sproeer C."/>
            <person name="Pester M."/>
        </authorList>
    </citation>
    <scope>NUCLEOTIDE SEQUENCE</scope>
    <source>
        <strain evidence="2">DSM 110680</strain>
    </source>
</reference>
<dbReference type="GO" id="GO:0006313">
    <property type="term" value="P:DNA transposition"/>
    <property type="evidence" value="ECO:0007669"/>
    <property type="project" value="InterPro"/>
</dbReference>
<evidence type="ECO:0000256" key="1">
    <source>
        <dbReference type="SAM" id="MobiDB-lite"/>
    </source>
</evidence>
<dbReference type="InterPro" id="IPR010921">
    <property type="entry name" value="Trp_repressor/repl_initiator"/>
</dbReference>